<protein>
    <submittedName>
        <fullName evidence="1">Phage protease</fullName>
    </submittedName>
</protein>
<evidence type="ECO:0000313" key="2">
    <source>
        <dbReference type="Proteomes" id="UP001254608"/>
    </source>
</evidence>
<dbReference type="EMBL" id="JAVRIC010000004">
    <property type="protein sequence ID" value="MDT0496520.1"/>
    <property type="molecule type" value="Genomic_DNA"/>
</dbReference>
<dbReference type="Pfam" id="PF10123">
    <property type="entry name" value="Mu-like_Pro"/>
    <property type="match status" value="1"/>
</dbReference>
<dbReference type="PIRSF" id="PIRSF016624">
    <property type="entry name" value="Mu_prophg_I"/>
    <property type="match status" value="1"/>
</dbReference>
<keyword evidence="1" id="KW-0645">Protease</keyword>
<dbReference type="InterPro" id="IPR012106">
    <property type="entry name" value="Phage_Mu_Gp1"/>
</dbReference>
<reference evidence="1 2" key="1">
    <citation type="submission" date="2023-09" db="EMBL/GenBank/DDBJ databases">
        <authorList>
            <person name="Rey-Velasco X."/>
        </authorList>
    </citation>
    <scope>NUCLEOTIDE SEQUENCE [LARGE SCALE GENOMIC DNA]</scope>
    <source>
        <strain evidence="1 2">W345</strain>
    </source>
</reference>
<dbReference type="RefSeq" id="WP_311363912.1">
    <property type="nucleotide sequence ID" value="NZ_JAVRIC010000004.1"/>
</dbReference>
<keyword evidence="1" id="KW-0378">Hydrolase</keyword>
<sequence length="302" mass="31774">MTLIPAPDAEGKVRGVDGRTFQLANPGAVIAAWTRSRAITENHARVLAAPKGGRAPAFGWIESIRAAADGGIEFTPDWNARGEAAINGRDYRFLSPEFEHDGDGNILAVVGAGLTNDPNFPQLALNRENDDPEHPMSLKAIAAALGLPETADESACLTAINSLQQDKQTALNAAQTPDPTQWKPAAELNAALARATTAETALNAERAQGREAEIVALVDQAQADGKVIPATREYYLANCRADGGLERFKAALAAMPVIGAPPVNPGDKPPAGQAGQTALNADEQLICRQMGVTEEQYLAARA</sequence>
<comment type="caution">
    <text evidence="1">The sequence shown here is derived from an EMBL/GenBank/DDBJ whole genome shotgun (WGS) entry which is preliminary data.</text>
</comment>
<keyword evidence="2" id="KW-1185">Reference proteome</keyword>
<dbReference type="Proteomes" id="UP001254608">
    <property type="component" value="Unassembled WGS sequence"/>
</dbReference>
<organism evidence="1 2">
    <name type="scientific">Banduia mediterranea</name>
    <dbReference type="NCBI Taxonomy" id="3075609"/>
    <lineage>
        <taxon>Bacteria</taxon>
        <taxon>Pseudomonadati</taxon>
        <taxon>Pseudomonadota</taxon>
        <taxon>Gammaproteobacteria</taxon>
        <taxon>Nevskiales</taxon>
        <taxon>Algiphilaceae</taxon>
        <taxon>Banduia</taxon>
    </lineage>
</organism>
<name>A0ABU2WF71_9GAMM</name>
<dbReference type="GO" id="GO:0006508">
    <property type="term" value="P:proteolysis"/>
    <property type="evidence" value="ECO:0007669"/>
    <property type="project" value="UniProtKB-KW"/>
</dbReference>
<proteinExistence type="predicted"/>
<evidence type="ECO:0000313" key="1">
    <source>
        <dbReference type="EMBL" id="MDT0496520.1"/>
    </source>
</evidence>
<accession>A0ABU2WF71</accession>
<gene>
    <name evidence="1" type="ORF">RM530_03960</name>
</gene>
<dbReference type="GO" id="GO:0008233">
    <property type="term" value="F:peptidase activity"/>
    <property type="evidence" value="ECO:0007669"/>
    <property type="project" value="UniProtKB-KW"/>
</dbReference>